<evidence type="ECO:0000313" key="2">
    <source>
        <dbReference type="Proteomes" id="UP000010472"/>
    </source>
</evidence>
<dbReference type="AlphaFoldDB" id="K9W3X4"/>
<dbReference type="Proteomes" id="UP000010472">
    <property type="component" value="Chromosome"/>
</dbReference>
<accession>K9W3X4</accession>
<organism evidence="1 2">
    <name type="scientific">Crinalium epipsammum PCC 9333</name>
    <dbReference type="NCBI Taxonomy" id="1173022"/>
    <lineage>
        <taxon>Bacteria</taxon>
        <taxon>Bacillati</taxon>
        <taxon>Cyanobacteriota</taxon>
        <taxon>Cyanophyceae</taxon>
        <taxon>Gomontiellales</taxon>
        <taxon>Gomontiellaceae</taxon>
        <taxon>Crinalium</taxon>
    </lineage>
</organism>
<evidence type="ECO:0000313" key="1">
    <source>
        <dbReference type="EMBL" id="AFZ15038.1"/>
    </source>
</evidence>
<name>K9W3X4_9CYAN</name>
<dbReference type="EMBL" id="CP003620">
    <property type="protein sequence ID" value="AFZ15038.1"/>
    <property type="molecule type" value="Genomic_DNA"/>
</dbReference>
<dbReference type="PATRIC" id="fig|1173022.3.peg.4590"/>
<proteinExistence type="predicted"/>
<reference evidence="1 2" key="1">
    <citation type="submission" date="2012-06" db="EMBL/GenBank/DDBJ databases">
        <title>Finished chromosome of genome of Crinalium epipsammum PCC 9333.</title>
        <authorList>
            <consortium name="US DOE Joint Genome Institute"/>
            <person name="Gugger M."/>
            <person name="Coursin T."/>
            <person name="Rippka R."/>
            <person name="Tandeau De Marsac N."/>
            <person name="Huntemann M."/>
            <person name="Wei C.-L."/>
            <person name="Han J."/>
            <person name="Detter J.C."/>
            <person name="Han C."/>
            <person name="Tapia R."/>
            <person name="Davenport K."/>
            <person name="Daligault H."/>
            <person name="Erkkila T."/>
            <person name="Gu W."/>
            <person name="Munk A.C.C."/>
            <person name="Teshima H."/>
            <person name="Xu Y."/>
            <person name="Chain P."/>
            <person name="Chen A."/>
            <person name="Krypides N."/>
            <person name="Mavromatis K."/>
            <person name="Markowitz V."/>
            <person name="Szeto E."/>
            <person name="Ivanova N."/>
            <person name="Mikhailova N."/>
            <person name="Ovchinnikova G."/>
            <person name="Pagani I."/>
            <person name="Pati A."/>
            <person name="Goodwin L."/>
            <person name="Peters L."/>
            <person name="Pitluck S."/>
            <person name="Woyke T."/>
            <person name="Kerfeld C."/>
        </authorList>
    </citation>
    <scope>NUCLEOTIDE SEQUENCE [LARGE SCALE GENOMIC DNA]</scope>
    <source>
        <strain evidence="1 2">PCC 9333</strain>
    </source>
</reference>
<keyword evidence="2" id="KW-1185">Reference proteome</keyword>
<sequence>MKTHPSTFHFVSKSNNFLLWHNGNQRRFACTILPLAKIDCMTILTTEQIAEFRDQLANYPDAFKALQVIADCEGDIEDAAMVIAIRVGQQPDTANALWLDSLAKKCRAVICQQEFRNDMVNGNFSAIVEALINTKICHPLLVTPVLLYVFQQGVNKFCQSLDEVIENKREK</sequence>
<dbReference type="eggNOG" id="ENOG5031FXK">
    <property type="taxonomic scope" value="Bacteria"/>
</dbReference>
<dbReference type="HOGENOM" id="CLU_133138_0_0_3"/>
<gene>
    <name evidence="1" type="ORF">Cri9333_4249</name>
</gene>
<protein>
    <submittedName>
        <fullName evidence="1">Uncharacterized protein</fullName>
    </submittedName>
</protein>
<dbReference type="KEGG" id="cep:Cri9333_4249"/>